<dbReference type="RefSeq" id="WP_245959650.1">
    <property type="nucleotide sequence ID" value="NZ_MASU01000002.1"/>
</dbReference>
<dbReference type="AlphaFoldDB" id="A0A318M472"/>
<protein>
    <submittedName>
        <fullName evidence="3">Class F sortase</fullName>
    </submittedName>
</protein>
<dbReference type="InterPro" id="IPR023365">
    <property type="entry name" value="Sortase_dom-sf"/>
</dbReference>
<evidence type="ECO:0000256" key="1">
    <source>
        <dbReference type="ARBA" id="ARBA00022801"/>
    </source>
</evidence>
<sequence>MSTPVARRFRWRVAAVLGTAVAVAAAVILVVVLGGEHEPAAQPAVSTPTTTQAAPPPTTAAVEATPIGASRPAWLEIPSIGVRTGEVIDLGLEPDGALEVPEDAVTTGWFKESPTPGELGPSVIAGHVDYGGVPGVFFRLHEVRPGDEVTVHREDGTSVVFTVDRVERHAKSEFPTEDVYGNTTDPQLRLITCGGAFDDSTGQYLDNVVAYATMTGVID</sequence>
<dbReference type="CDD" id="cd05829">
    <property type="entry name" value="Sortase_F"/>
    <property type="match status" value="1"/>
</dbReference>
<dbReference type="Gene3D" id="2.40.260.10">
    <property type="entry name" value="Sortase"/>
    <property type="match status" value="1"/>
</dbReference>
<gene>
    <name evidence="3" type="ORF">BA062_02690</name>
</gene>
<keyword evidence="1" id="KW-0378">Hydrolase</keyword>
<dbReference type="GO" id="GO:0016787">
    <property type="term" value="F:hydrolase activity"/>
    <property type="evidence" value="ECO:0007669"/>
    <property type="project" value="UniProtKB-KW"/>
</dbReference>
<keyword evidence="4" id="KW-1185">Reference proteome</keyword>
<name>A0A318M472_9PSEU</name>
<organism evidence="3 4">
    <name type="scientific">Prauserella flavalba</name>
    <dbReference type="NCBI Taxonomy" id="1477506"/>
    <lineage>
        <taxon>Bacteria</taxon>
        <taxon>Bacillati</taxon>
        <taxon>Actinomycetota</taxon>
        <taxon>Actinomycetes</taxon>
        <taxon>Pseudonocardiales</taxon>
        <taxon>Pseudonocardiaceae</taxon>
        <taxon>Prauserella</taxon>
    </lineage>
</organism>
<comment type="caution">
    <text evidence="3">The sequence shown here is derived from an EMBL/GenBank/DDBJ whole genome shotgun (WGS) entry which is preliminary data.</text>
</comment>
<reference evidence="3 4" key="1">
    <citation type="submission" date="2016-07" db="EMBL/GenBank/DDBJ databases">
        <title>Draft genome sequence of Prauserella sp. YIM 121212, isolated from alkaline soil.</title>
        <authorList>
            <person name="Ruckert C."/>
            <person name="Albersmeier A."/>
            <person name="Jiang C.-L."/>
            <person name="Jiang Y."/>
            <person name="Kalinowski J."/>
            <person name="Schneider O."/>
            <person name="Winkler A."/>
            <person name="Zotchev S.B."/>
        </authorList>
    </citation>
    <scope>NUCLEOTIDE SEQUENCE [LARGE SCALE GENOMIC DNA]</scope>
    <source>
        <strain evidence="3 4">YIM 121212</strain>
    </source>
</reference>
<dbReference type="Proteomes" id="UP000247892">
    <property type="component" value="Unassembled WGS sequence"/>
</dbReference>
<dbReference type="InterPro" id="IPR042001">
    <property type="entry name" value="Sortase_F"/>
</dbReference>
<accession>A0A318M472</accession>
<dbReference type="EMBL" id="MASU01000002">
    <property type="protein sequence ID" value="PXY37566.1"/>
    <property type="molecule type" value="Genomic_DNA"/>
</dbReference>
<evidence type="ECO:0000313" key="3">
    <source>
        <dbReference type="EMBL" id="PXY37566.1"/>
    </source>
</evidence>
<dbReference type="NCBIfam" id="NF033748">
    <property type="entry name" value="class_F_sortase"/>
    <property type="match status" value="1"/>
</dbReference>
<dbReference type="InterPro" id="IPR005754">
    <property type="entry name" value="Sortase"/>
</dbReference>
<proteinExistence type="predicted"/>
<dbReference type="SUPFAM" id="SSF63817">
    <property type="entry name" value="Sortase"/>
    <property type="match status" value="1"/>
</dbReference>
<dbReference type="Pfam" id="PF04203">
    <property type="entry name" value="Sortase"/>
    <property type="match status" value="1"/>
</dbReference>
<evidence type="ECO:0000256" key="2">
    <source>
        <dbReference type="SAM" id="MobiDB-lite"/>
    </source>
</evidence>
<feature type="region of interest" description="Disordered" evidence="2">
    <location>
        <begin position="40"/>
        <end position="59"/>
    </location>
</feature>
<evidence type="ECO:0000313" key="4">
    <source>
        <dbReference type="Proteomes" id="UP000247892"/>
    </source>
</evidence>